<sequence>MTGPTHLRIGPLRRFTRNLLLPVDFFDQHLLVKYTRNPSEARDEIRGHARLGQHYRVPALRARLRVPGGYVLTYERLPIGPDRGLLLDLLNAHEPSSELHAYMRQLTAAYRDAILTTAQRADQAQVVRKLYWDRAAPGGRLDAYYRGRDFPVAAGIVDVPVSRLGTYVLNINGQRLHLDWAATLRRLHDHFAEPEPVWAALTQGDPTDVNLAHPLAWLDYDTAGLNSIPGEFANFLWYASALGGWLVPTYNPAAFADHRATFDHIVANTPQLLRATVDRTTNTVHIDYAWRLSAPRRTAINAYWERLVLPVAERLWAGTNLADLLRPYVAMRILAVYNLAELAPEDRLVLLARLAEAMSPSFDPVAYFSPLESPCPAL</sequence>
<protein>
    <submittedName>
        <fullName evidence="1">Uncharacterized protein</fullName>
    </submittedName>
</protein>
<name>A0ABQ2V7K3_9ACTN</name>
<gene>
    <name evidence="1" type="ORF">GCM10010211_37740</name>
</gene>
<keyword evidence="2" id="KW-1185">Reference proteome</keyword>
<evidence type="ECO:0000313" key="1">
    <source>
        <dbReference type="EMBL" id="GGU68790.1"/>
    </source>
</evidence>
<dbReference type="EMBL" id="BMRP01000012">
    <property type="protein sequence ID" value="GGU68790.1"/>
    <property type="molecule type" value="Genomic_DNA"/>
</dbReference>
<dbReference type="RefSeq" id="WP_189301431.1">
    <property type="nucleotide sequence ID" value="NZ_BMRP01000012.1"/>
</dbReference>
<accession>A0ABQ2V7K3</accession>
<organism evidence="1 2">
    <name type="scientific">Streptomyces albospinus</name>
    <dbReference type="NCBI Taxonomy" id="285515"/>
    <lineage>
        <taxon>Bacteria</taxon>
        <taxon>Bacillati</taxon>
        <taxon>Actinomycetota</taxon>
        <taxon>Actinomycetes</taxon>
        <taxon>Kitasatosporales</taxon>
        <taxon>Streptomycetaceae</taxon>
        <taxon>Streptomyces</taxon>
    </lineage>
</organism>
<proteinExistence type="predicted"/>
<comment type="caution">
    <text evidence="1">The sequence shown here is derived from an EMBL/GenBank/DDBJ whole genome shotgun (WGS) entry which is preliminary data.</text>
</comment>
<dbReference type="Proteomes" id="UP000654471">
    <property type="component" value="Unassembled WGS sequence"/>
</dbReference>
<reference evidence="2" key="1">
    <citation type="journal article" date="2019" name="Int. J. Syst. Evol. Microbiol.">
        <title>The Global Catalogue of Microorganisms (GCM) 10K type strain sequencing project: providing services to taxonomists for standard genome sequencing and annotation.</title>
        <authorList>
            <consortium name="The Broad Institute Genomics Platform"/>
            <consortium name="The Broad Institute Genome Sequencing Center for Infectious Disease"/>
            <person name="Wu L."/>
            <person name="Ma J."/>
        </authorList>
    </citation>
    <scope>NUCLEOTIDE SEQUENCE [LARGE SCALE GENOMIC DNA]</scope>
    <source>
        <strain evidence="2">JCM 3399</strain>
    </source>
</reference>
<evidence type="ECO:0000313" key="2">
    <source>
        <dbReference type="Proteomes" id="UP000654471"/>
    </source>
</evidence>